<sequence length="73" mass="8163">MNTLTIAWIVVPFLSGFIGYLLSRWAKYLSLITSIISLAYSLLLFSQSSPITLNLLDNYGVKLVADQLSAYFI</sequence>
<comment type="caution">
    <text evidence="2">The sequence shown here is derived from an EMBL/GenBank/DDBJ whole genome shotgun (WGS) entry which is preliminary data.</text>
</comment>
<feature type="non-terminal residue" evidence="2">
    <location>
        <position position="73"/>
    </location>
</feature>
<keyword evidence="1" id="KW-1133">Transmembrane helix</keyword>
<protein>
    <submittedName>
        <fullName evidence="2">Cation:proton antiporter</fullName>
    </submittedName>
</protein>
<dbReference type="EMBL" id="SFBL01000226">
    <property type="protein sequence ID" value="TRU20167.1"/>
    <property type="molecule type" value="Genomic_DNA"/>
</dbReference>
<dbReference type="Proteomes" id="UP000319313">
    <property type="component" value="Unassembled WGS sequence"/>
</dbReference>
<feature type="transmembrane region" description="Helical" evidence="1">
    <location>
        <begin position="6"/>
        <end position="23"/>
    </location>
</feature>
<name>A0A552DD72_MICAE</name>
<organism evidence="2 3">
    <name type="scientific">Microcystis aeruginosa Ma_SC_T_19800800_S464</name>
    <dbReference type="NCBI Taxonomy" id="2486257"/>
    <lineage>
        <taxon>Bacteria</taxon>
        <taxon>Bacillati</taxon>
        <taxon>Cyanobacteriota</taxon>
        <taxon>Cyanophyceae</taxon>
        <taxon>Oscillatoriophycideae</taxon>
        <taxon>Chroococcales</taxon>
        <taxon>Microcystaceae</taxon>
        <taxon>Microcystis</taxon>
    </lineage>
</organism>
<evidence type="ECO:0000256" key="1">
    <source>
        <dbReference type="SAM" id="Phobius"/>
    </source>
</evidence>
<evidence type="ECO:0000313" key="2">
    <source>
        <dbReference type="EMBL" id="TRU20167.1"/>
    </source>
</evidence>
<gene>
    <name evidence="2" type="ORF">EWV81_22725</name>
</gene>
<proteinExistence type="predicted"/>
<accession>A0A552DD72</accession>
<reference evidence="2 3" key="1">
    <citation type="submission" date="2019-01" db="EMBL/GenBank/DDBJ databases">
        <title>Coherence of Microcystis species and biogeography revealed through population genomics.</title>
        <authorList>
            <person name="Perez-Carrascal O.M."/>
            <person name="Terrat Y."/>
            <person name="Giani A."/>
            <person name="Fortin N."/>
            <person name="Tromas N."/>
            <person name="Shapiro B.J."/>
        </authorList>
    </citation>
    <scope>NUCLEOTIDE SEQUENCE [LARGE SCALE GENOMIC DNA]</scope>
    <source>
        <strain evidence="2">Ma_SC_T_19800800_S464</strain>
    </source>
</reference>
<dbReference type="AlphaFoldDB" id="A0A552DD72"/>
<feature type="transmembrane region" description="Helical" evidence="1">
    <location>
        <begin position="28"/>
        <end position="46"/>
    </location>
</feature>
<keyword evidence="1" id="KW-0472">Membrane</keyword>
<evidence type="ECO:0000313" key="3">
    <source>
        <dbReference type="Proteomes" id="UP000319313"/>
    </source>
</evidence>
<keyword evidence="1" id="KW-0812">Transmembrane</keyword>